<feature type="compositionally biased region" description="Basic residues" evidence="1">
    <location>
        <begin position="423"/>
        <end position="438"/>
    </location>
</feature>
<evidence type="ECO:0000313" key="3">
    <source>
        <dbReference type="Proteomes" id="UP001201812"/>
    </source>
</evidence>
<keyword evidence="3" id="KW-1185">Reference proteome</keyword>
<dbReference type="Proteomes" id="UP001201812">
    <property type="component" value="Unassembled WGS sequence"/>
</dbReference>
<organism evidence="2 3">
    <name type="scientific">Ditylenchus destructor</name>
    <dbReference type="NCBI Taxonomy" id="166010"/>
    <lineage>
        <taxon>Eukaryota</taxon>
        <taxon>Metazoa</taxon>
        <taxon>Ecdysozoa</taxon>
        <taxon>Nematoda</taxon>
        <taxon>Chromadorea</taxon>
        <taxon>Rhabditida</taxon>
        <taxon>Tylenchina</taxon>
        <taxon>Tylenchomorpha</taxon>
        <taxon>Sphaerularioidea</taxon>
        <taxon>Anguinidae</taxon>
        <taxon>Anguininae</taxon>
        <taxon>Ditylenchus</taxon>
    </lineage>
</organism>
<feature type="region of interest" description="Disordered" evidence="1">
    <location>
        <begin position="423"/>
        <end position="446"/>
    </location>
</feature>
<comment type="caution">
    <text evidence="2">The sequence shown here is derived from an EMBL/GenBank/DDBJ whole genome shotgun (WGS) entry which is preliminary data.</text>
</comment>
<reference evidence="2" key="1">
    <citation type="submission" date="2022-01" db="EMBL/GenBank/DDBJ databases">
        <title>Genome Sequence Resource for Two Populations of Ditylenchus destructor, the Migratory Endoparasitic Phytonematode.</title>
        <authorList>
            <person name="Zhang H."/>
            <person name="Lin R."/>
            <person name="Xie B."/>
        </authorList>
    </citation>
    <scope>NUCLEOTIDE SEQUENCE</scope>
    <source>
        <strain evidence="2">BazhouSP</strain>
    </source>
</reference>
<evidence type="ECO:0000313" key="2">
    <source>
        <dbReference type="EMBL" id="KAI1720750.1"/>
    </source>
</evidence>
<proteinExistence type="predicted"/>
<accession>A0AAD4NDG5</accession>
<feature type="compositionally biased region" description="Polar residues" evidence="1">
    <location>
        <begin position="97"/>
        <end position="106"/>
    </location>
</feature>
<feature type="region of interest" description="Disordered" evidence="1">
    <location>
        <begin position="229"/>
        <end position="256"/>
    </location>
</feature>
<gene>
    <name evidence="2" type="ORF">DdX_04996</name>
</gene>
<evidence type="ECO:0000256" key="1">
    <source>
        <dbReference type="SAM" id="MobiDB-lite"/>
    </source>
</evidence>
<dbReference type="EMBL" id="JAKKPZ010000005">
    <property type="protein sequence ID" value="KAI1720750.1"/>
    <property type="molecule type" value="Genomic_DNA"/>
</dbReference>
<sequence>MMTCEDVPIRSENVSASPPTAVLLQQPLQYLTLPGEFGLDQEGGCGIVQLPDGSLAQAIPISLFCVPASAIAVPVVPSRVWSTVYNSNDKPEDNQQVHDYSYNSPPALNENCHPNQRPPPQSVRRATPGLQWRVTGDNEPQTTTTTFPTEKQCLFKRAHAPTNVSAFAMGLACCFMPLYTRTQRFIGPNIASCGGQSIIGGSGSQSAELGQLPQLQDDNQPTYYIIAAPPKPKRQRQARPTAGHQAHQDPKNAATYSQATNSTILTPATTPPQHPYLIPSNVEFLNLEDCVHTQIPTGYLSPPESSLSASPYGSAQNSDTCSSVVSSAPVTPFYECISPEVQSFGQDQWQDWIDEIVEEVQSEIKAESNWLHHKMGNQTLILAKGRHPLSQWHPSTKIVPQRRLLHLPTPALFRNLLPQKSARRNVPKSTAFRHSRMKKSPDAKKSKTVLLHSDIARGSLKHWKRVAPKSLISKGAMRNCTRKRPC</sequence>
<name>A0AAD4NDG5_9BILA</name>
<protein>
    <submittedName>
        <fullName evidence="2">Uncharacterized protein</fullName>
    </submittedName>
</protein>
<dbReference type="AlphaFoldDB" id="A0AAD4NDG5"/>
<feature type="region of interest" description="Disordered" evidence="1">
    <location>
        <begin position="87"/>
        <end position="145"/>
    </location>
</feature>